<feature type="domain" description="Sulfatase N-terminal" evidence="2">
    <location>
        <begin position="251"/>
        <end position="510"/>
    </location>
</feature>
<accession>A0A3L8Q0T6</accession>
<dbReference type="PANTHER" id="PTHR43751:SF3">
    <property type="entry name" value="SULFATASE N-TERMINAL DOMAIN-CONTAINING PROTEIN"/>
    <property type="match status" value="1"/>
</dbReference>
<dbReference type="Proteomes" id="UP000281474">
    <property type="component" value="Unassembled WGS sequence"/>
</dbReference>
<dbReference type="SUPFAM" id="SSF53649">
    <property type="entry name" value="Alkaline phosphatase-like"/>
    <property type="match status" value="1"/>
</dbReference>
<feature type="transmembrane region" description="Helical" evidence="1">
    <location>
        <begin position="137"/>
        <end position="156"/>
    </location>
</feature>
<keyword evidence="1" id="KW-0472">Membrane</keyword>
<reference evidence="4 5" key="1">
    <citation type="submission" date="2018-09" db="EMBL/GenBank/DDBJ databases">
        <title>Phylogeny of the Shewanellaceae, and recommendation for two new genera, Pseudoshewanella and Parashewanella.</title>
        <authorList>
            <person name="Wang G."/>
        </authorList>
    </citation>
    <scope>NUCLEOTIDE SEQUENCE [LARGE SCALE GENOMIC DNA]</scope>
    <source>
        <strain evidence="4 5">C51</strain>
    </source>
</reference>
<feature type="domain" description="Inner membrane protein YejM N-terminal" evidence="3">
    <location>
        <begin position="10"/>
        <end position="245"/>
    </location>
</feature>
<dbReference type="InterPro" id="IPR052701">
    <property type="entry name" value="GAG_Ulvan_Degrading_Sulfatases"/>
</dbReference>
<dbReference type="Gene3D" id="3.40.720.10">
    <property type="entry name" value="Alkaline Phosphatase, subunit A"/>
    <property type="match status" value="1"/>
</dbReference>
<keyword evidence="1" id="KW-0812">Transmembrane</keyword>
<comment type="caution">
    <text evidence="4">The sequence shown here is derived from an EMBL/GenBank/DDBJ whole genome shotgun (WGS) entry which is preliminary data.</text>
</comment>
<dbReference type="InterPro" id="IPR017850">
    <property type="entry name" value="Alkaline_phosphatase_core_sf"/>
</dbReference>
<sequence>MFERKKQLGRDKVSNLINWGHWFAFINGLLAMMVGWSYIASIGEPETFISVAYLSLYTLGQFTFLAFIVYLVFIFPITIFLPYSRILRGFAAVIATLGLCTLIYDTIVFEDYGLHLSPFAFELAWGDISSLVQSTSYLAIPIAILIFQLTLSNFLWKRIVKIQRKNYGPKVLFVVGAAFISSHLIHIWADATNYIDITRYDDAYPVSYPATAKTFMESHGFERPTQVKRPQGEKVLSYPMSPLQCQANSTPNILMIAVKSLRSDVVNNETMPFLSQYAQKNISFNNHLTGGTQFNSSMFSLLYSLQTSYMDNAAFNYTSPIFTRELKKKGYNLEFFSTKTQLNYTQPKAMFADFEKTFARPHANSTVSDLDKIESFQKWQHHQSKPWFSVITLDSTSTYDTPVGFLGIKTIKTPKDYSPAQRVLFNQYRQSAYFVDKQIEMLVESLPKNTLVVIAGINGNVLKINDNNYKDLLSPDNVNVPLIMHLPNSGSKVINYRTSHYDFVPTMLTQVFGCTNPVSDYSSGSTLLSPSDYNWVYVGDQRIFAIYQKNETTVIDRHGKYRIYDPEFKYRLKKKMSAPELIQVMREGRRLYNN</sequence>
<protein>
    <submittedName>
        <fullName evidence="4">DUF3413 domain-containing protein</fullName>
    </submittedName>
</protein>
<dbReference type="PIRSF" id="PIRSF004950">
    <property type="entry name" value="Mmb_sulf_HI0842"/>
    <property type="match status" value="1"/>
</dbReference>
<proteinExistence type="predicted"/>
<feature type="transmembrane region" description="Helical" evidence="1">
    <location>
        <begin position="168"/>
        <end position="189"/>
    </location>
</feature>
<feature type="transmembrane region" description="Helical" evidence="1">
    <location>
        <begin position="59"/>
        <end position="83"/>
    </location>
</feature>
<dbReference type="Pfam" id="PF00884">
    <property type="entry name" value="Sulfatase"/>
    <property type="match status" value="1"/>
</dbReference>
<dbReference type="InterPro" id="IPR024588">
    <property type="entry name" value="YejM_N"/>
</dbReference>
<dbReference type="Pfam" id="PF11893">
    <property type="entry name" value="DUF3413"/>
    <property type="match status" value="1"/>
</dbReference>
<dbReference type="InterPro" id="IPR000917">
    <property type="entry name" value="Sulfatase_N"/>
</dbReference>
<dbReference type="AlphaFoldDB" id="A0A3L8Q0T6"/>
<dbReference type="InterPro" id="IPR012159">
    <property type="entry name" value="YejM-like"/>
</dbReference>
<name>A0A3L8Q0T6_9GAMM</name>
<evidence type="ECO:0000259" key="3">
    <source>
        <dbReference type="Pfam" id="PF11893"/>
    </source>
</evidence>
<dbReference type="RefSeq" id="WP_121838119.1">
    <property type="nucleotide sequence ID" value="NZ_ML014762.1"/>
</dbReference>
<feature type="transmembrane region" description="Helical" evidence="1">
    <location>
        <begin position="90"/>
        <end position="109"/>
    </location>
</feature>
<organism evidence="4 5">
    <name type="scientific">Parashewanella curva</name>
    <dbReference type="NCBI Taxonomy" id="2338552"/>
    <lineage>
        <taxon>Bacteria</taxon>
        <taxon>Pseudomonadati</taxon>
        <taxon>Pseudomonadota</taxon>
        <taxon>Gammaproteobacteria</taxon>
        <taxon>Alteromonadales</taxon>
        <taxon>Shewanellaceae</taxon>
        <taxon>Parashewanella</taxon>
    </lineage>
</organism>
<dbReference type="OrthoDB" id="236686at2"/>
<evidence type="ECO:0000259" key="2">
    <source>
        <dbReference type="Pfam" id="PF00884"/>
    </source>
</evidence>
<gene>
    <name evidence="4" type="ORF">D5018_05910</name>
</gene>
<evidence type="ECO:0000313" key="5">
    <source>
        <dbReference type="Proteomes" id="UP000281474"/>
    </source>
</evidence>
<dbReference type="PANTHER" id="PTHR43751">
    <property type="entry name" value="SULFATASE"/>
    <property type="match status" value="1"/>
</dbReference>
<feature type="transmembrane region" description="Helical" evidence="1">
    <location>
        <begin position="21"/>
        <end position="39"/>
    </location>
</feature>
<evidence type="ECO:0000256" key="1">
    <source>
        <dbReference type="SAM" id="Phobius"/>
    </source>
</evidence>
<evidence type="ECO:0000313" key="4">
    <source>
        <dbReference type="EMBL" id="RLV60669.1"/>
    </source>
</evidence>
<dbReference type="EMBL" id="QZEI01000013">
    <property type="protein sequence ID" value="RLV60669.1"/>
    <property type="molecule type" value="Genomic_DNA"/>
</dbReference>
<keyword evidence="1" id="KW-1133">Transmembrane helix</keyword>
<keyword evidence="5" id="KW-1185">Reference proteome</keyword>